<evidence type="ECO:0000256" key="5">
    <source>
        <dbReference type="ARBA" id="ARBA00022801"/>
    </source>
</evidence>
<dbReference type="InterPro" id="IPR057739">
    <property type="entry name" value="Glyco_hydro_29_N"/>
</dbReference>
<proteinExistence type="inferred from homology"/>
<organism evidence="8 9">
    <name type="scientific">Pseudonocardia yunnanensis</name>
    <dbReference type="NCBI Taxonomy" id="58107"/>
    <lineage>
        <taxon>Bacteria</taxon>
        <taxon>Bacillati</taxon>
        <taxon>Actinomycetota</taxon>
        <taxon>Actinomycetes</taxon>
        <taxon>Pseudonocardiales</taxon>
        <taxon>Pseudonocardiaceae</taxon>
        <taxon>Pseudonocardia</taxon>
    </lineage>
</organism>
<dbReference type="SMART" id="SM00812">
    <property type="entry name" value="Alpha_L_fucos"/>
    <property type="match status" value="1"/>
</dbReference>
<evidence type="ECO:0000259" key="7">
    <source>
        <dbReference type="Pfam" id="PF01120"/>
    </source>
</evidence>
<dbReference type="InterPro" id="IPR000933">
    <property type="entry name" value="Glyco_hydro_29"/>
</dbReference>
<evidence type="ECO:0000256" key="1">
    <source>
        <dbReference type="ARBA" id="ARBA00004071"/>
    </source>
</evidence>
<protein>
    <recommendedName>
        <fullName evidence="3">alpha-L-fucosidase</fullName>
        <ecNumber evidence="3">3.2.1.51</ecNumber>
    </recommendedName>
</protein>
<keyword evidence="9" id="KW-1185">Reference proteome</keyword>
<sequence length="453" mass="49953">MATPVETGSRIETVEWSRLARPLPGWFSDAKLGIFIHWGAYSVPAWAEPTGELGAVDEATWFAHNAYAEWYWNTIRFDDSPARRHHRQTYGDAPYDEFLDAWRAEQFDPQDWCALFARAGARYVVPTTKHHDGIALWDAPGTGSRNTVHRGPRRDLIADLETAVRGAGMRFGVYYSGGLDWSTSDFPVIDTDANVRALRPNDAAYAAYAHLHVRDLIDRFRPDVLWNDIEWPDFGKHAGPLGLFELFQHYYATVADGVVNDRWGDTHRDYRTSEYQHHLDAEGSPAWQNCRGIGLSFGYNQVEDDRHLMSGPQLVRHLVDVVSRGGNLLLNVGPTASGLIPDGQRRTLEALADWMAVNSRVVHGSRPLDGEIADPSGTPWVRWTRTDATVWAVVDAPGGAAVTLPARPGRLDLASAALADGTPVPARADSGGVTVDLPVRTAETPVAVGFAAS</sequence>
<comment type="caution">
    <text evidence="8">The sequence shown here is derived from an EMBL/GenBank/DDBJ whole genome shotgun (WGS) entry which is preliminary data.</text>
</comment>
<evidence type="ECO:0000256" key="2">
    <source>
        <dbReference type="ARBA" id="ARBA00007951"/>
    </source>
</evidence>
<reference evidence="9" key="1">
    <citation type="journal article" date="2019" name="Int. J. Syst. Evol. Microbiol.">
        <title>The Global Catalogue of Microorganisms (GCM) 10K type strain sequencing project: providing services to taxonomists for standard genome sequencing and annotation.</title>
        <authorList>
            <consortium name="The Broad Institute Genomics Platform"/>
            <consortium name="The Broad Institute Genome Sequencing Center for Infectious Disease"/>
            <person name="Wu L."/>
            <person name="Ma J."/>
        </authorList>
    </citation>
    <scope>NUCLEOTIDE SEQUENCE [LARGE SCALE GENOMIC DNA]</scope>
    <source>
        <strain evidence="9">CCM 7043</strain>
    </source>
</reference>
<keyword evidence="5 8" id="KW-0378">Hydrolase</keyword>
<evidence type="ECO:0000256" key="6">
    <source>
        <dbReference type="ARBA" id="ARBA00023295"/>
    </source>
</evidence>
<evidence type="ECO:0000256" key="3">
    <source>
        <dbReference type="ARBA" id="ARBA00012662"/>
    </source>
</evidence>
<feature type="domain" description="Glycoside hydrolase family 29 N-terminal" evidence="7">
    <location>
        <begin position="15"/>
        <end position="359"/>
    </location>
</feature>
<dbReference type="Proteomes" id="UP001597114">
    <property type="component" value="Unassembled WGS sequence"/>
</dbReference>
<gene>
    <name evidence="8" type="ORF">ACFSJD_06650</name>
</gene>
<name>A0ABW4END3_9PSEU</name>
<comment type="function">
    <text evidence="1">Alpha-L-fucosidase is responsible for hydrolyzing the alpha-1,6-linked fucose joined to the reducing-end N-acetylglucosamine of the carbohydrate moieties of glycoproteins.</text>
</comment>
<accession>A0ABW4END3</accession>
<dbReference type="InterPro" id="IPR016286">
    <property type="entry name" value="FUC_metazoa-typ"/>
</dbReference>
<evidence type="ECO:0000313" key="8">
    <source>
        <dbReference type="EMBL" id="MFD1517156.1"/>
    </source>
</evidence>
<dbReference type="PRINTS" id="PR00741">
    <property type="entry name" value="GLHYDRLASE29"/>
</dbReference>
<dbReference type="SUPFAM" id="SSF51445">
    <property type="entry name" value="(Trans)glycosidases"/>
    <property type="match status" value="1"/>
</dbReference>
<evidence type="ECO:0000256" key="4">
    <source>
        <dbReference type="ARBA" id="ARBA00022729"/>
    </source>
</evidence>
<comment type="similarity">
    <text evidence="2">Belongs to the glycosyl hydrolase 29 family.</text>
</comment>
<dbReference type="PIRSF" id="PIRSF001092">
    <property type="entry name" value="Alpha-L-fucosidase"/>
    <property type="match status" value="1"/>
</dbReference>
<dbReference type="EC" id="3.2.1.51" evidence="3"/>
<dbReference type="RefSeq" id="WP_344718845.1">
    <property type="nucleotide sequence ID" value="NZ_BAAAUS010000002.1"/>
</dbReference>
<dbReference type="PANTHER" id="PTHR10030:SF37">
    <property type="entry name" value="ALPHA-L-FUCOSIDASE-RELATED"/>
    <property type="match status" value="1"/>
</dbReference>
<dbReference type="Gene3D" id="3.20.20.80">
    <property type="entry name" value="Glycosidases"/>
    <property type="match status" value="1"/>
</dbReference>
<evidence type="ECO:0000313" key="9">
    <source>
        <dbReference type="Proteomes" id="UP001597114"/>
    </source>
</evidence>
<dbReference type="InterPro" id="IPR017853">
    <property type="entry name" value="GH"/>
</dbReference>
<dbReference type="GO" id="GO:0004560">
    <property type="term" value="F:alpha-L-fucosidase activity"/>
    <property type="evidence" value="ECO:0007669"/>
    <property type="project" value="UniProtKB-EC"/>
</dbReference>
<dbReference type="PANTHER" id="PTHR10030">
    <property type="entry name" value="ALPHA-L-FUCOSIDASE"/>
    <property type="match status" value="1"/>
</dbReference>
<keyword evidence="4" id="KW-0732">Signal</keyword>
<dbReference type="Pfam" id="PF01120">
    <property type="entry name" value="Alpha_L_fucos"/>
    <property type="match status" value="1"/>
</dbReference>
<keyword evidence="6 8" id="KW-0326">Glycosidase</keyword>
<dbReference type="EMBL" id="JBHUCO010000007">
    <property type="protein sequence ID" value="MFD1517156.1"/>
    <property type="molecule type" value="Genomic_DNA"/>
</dbReference>